<gene>
    <name evidence="1" type="ORF">Forpe1208_v001608</name>
</gene>
<reference evidence="1" key="1">
    <citation type="submission" date="2021-04" db="EMBL/GenBank/DDBJ databases">
        <title>First draft genome resource for Brassicaceae pathogens Fusarium oxysporum f. sp. raphani and Fusarium oxysporum f. sp. rapae.</title>
        <authorList>
            <person name="Asai S."/>
        </authorList>
    </citation>
    <scope>NUCLEOTIDE SEQUENCE</scope>
    <source>
        <strain evidence="1">Tf1208</strain>
    </source>
</reference>
<dbReference type="Proteomes" id="UP000694050">
    <property type="component" value="Unassembled WGS sequence"/>
</dbReference>
<organism evidence="1 2">
    <name type="scientific">Fusarium oxysporum f. sp. rapae</name>
    <dbReference type="NCBI Taxonomy" id="485398"/>
    <lineage>
        <taxon>Eukaryota</taxon>
        <taxon>Fungi</taxon>
        <taxon>Dikarya</taxon>
        <taxon>Ascomycota</taxon>
        <taxon>Pezizomycotina</taxon>
        <taxon>Sordariomycetes</taxon>
        <taxon>Hypocreomycetidae</taxon>
        <taxon>Hypocreales</taxon>
        <taxon>Nectriaceae</taxon>
        <taxon>Fusarium</taxon>
        <taxon>Fusarium oxysporum species complex</taxon>
    </lineage>
</organism>
<evidence type="ECO:0000313" key="2">
    <source>
        <dbReference type="Proteomes" id="UP000694050"/>
    </source>
</evidence>
<accession>A0A8J5PFA3</accession>
<dbReference type="AlphaFoldDB" id="A0A8J5PFA3"/>
<evidence type="ECO:0000313" key="1">
    <source>
        <dbReference type="EMBL" id="KAG7422399.1"/>
    </source>
</evidence>
<sequence>MKSDLFQSLFEPEVGFNFPKIPNDILPASSFICLILLLLPRSVSACFAVHLVIGPTSIKRPNDPIV</sequence>
<dbReference type="EMBL" id="JAELUQ010000001">
    <property type="protein sequence ID" value="KAG7422399.1"/>
    <property type="molecule type" value="Genomic_DNA"/>
</dbReference>
<name>A0A8J5PFA3_FUSOX</name>
<proteinExistence type="predicted"/>
<comment type="caution">
    <text evidence="1">The sequence shown here is derived from an EMBL/GenBank/DDBJ whole genome shotgun (WGS) entry which is preliminary data.</text>
</comment>
<protein>
    <submittedName>
        <fullName evidence="1">Uncharacterized protein</fullName>
    </submittedName>
</protein>